<dbReference type="OrthoDB" id="1750575at2759"/>
<comment type="caution">
    <text evidence="1">The sequence shown here is derived from an EMBL/GenBank/DDBJ whole genome shotgun (WGS) entry which is preliminary data.</text>
</comment>
<accession>A0A371EZ84</accession>
<organism evidence="1 2">
    <name type="scientific">Mucuna pruriens</name>
    <name type="common">Velvet bean</name>
    <name type="synonym">Dolichos pruriens</name>
    <dbReference type="NCBI Taxonomy" id="157652"/>
    <lineage>
        <taxon>Eukaryota</taxon>
        <taxon>Viridiplantae</taxon>
        <taxon>Streptophyta</taxon>
        <taxon>Embryophyta</taxon>
        <taxon>Tracheophyta</taxon>
        <taxon>Spermatophyta</taxon>
        <taxon>Magnoliopsida</taxon>
        <taxon>eudicotyledons</taxon>
        <taxon>Gunneridae</taxon>
        <taxon>Pentapetalae</taxon>
        <taxon>rosids</taxon>
        <taxon>fabids</taxon>
        <taxon>Fabales</taxon>
        <taxon>Fabaceae</taxon>
        <taxon>Papilionoideae</taxon>
        <taxon>50 kb inversion clade</taxon>
        <taxon>NPAAA clade</taxon>
        <taxon>indigoferoid/millettioid clade</taxon>
        <taxon>Phaseoleae</taxon>
        <taxon>Mucuna</taxon>
    </lineage>
</organism>
<evidence type="ECO:0000313" key="2">
    <source>
        <dbReference type="Proteomes" id="UP000257109"/>
    </source>
</evidence>
<gene>
    <name evidence="1" type="ORF">CR513_49324</name>
</gene>
<dbReference type="PANTHER" id="PTHR37610">
    <property type="entry name" value="CCHC-TYPE DOMAIN-CONTAINING PROTEIN"/>
    <property type="match status" value="1"/>
</dbReference>
<dbReference type="PANTHER" id="PTHR37610:SF92">
    <property type="entry name" value="RETROTRANSPOSON COPIA-LIKE N-TERMINAL DOMAIN-CONTAINING PROTEIN"/>
    <property type="match status" value="1"/>
</dbReference>
<keyword evidence="2" id="KW-1185">Reference proteome</keyword>
<protein>
    <recommendedName>
        <fullName evidence="3">Retrotransposon gag domain-containing protein</fullName>
    </recommendedName>
</protein>
<sequence>MEETLSNGPKLCAPHLKGKGCLSHPLKKGPDTKNLKYNTWDKEDSMIMSWLWDFMDRTISDTCMTFGTSLAHAYSKAHDVAQVYKIKVEIAATKQGTKSGTEYETLLQNLWQELDHYGVF</sequence>
<feature type="non-terminal residue" evidence="1">
    <location>
        <position position="1"/>
    </location>
</feature>
<dbReference type="EMBL" id="QJKJ01011369">
    <property type="protein sequence ID" value="RDX71348.1"/>
    <property type="molecule type" value="Genomic_DNA"/>
</dbReference>
<reference evidence="1" key="1">
    <citation type="submission" date="2018-05" db="EMBL/GenBank/DDBJ databases">
        <title>Draft genome of Mucuna pruriens seed.</title>
        <authorList>
            <person name="Nnadi N.E."/>
            <person name="Vos R."/>
            <person name="Hasami M.H."/>
            <person name="Devisetty U.K."/>
            <person name="Aguiy J.C."/>
        </authorList>
    </citation>
    <scope>NUCLEOTIDE SEQUENCE [LARGE SCALE GENOMIC DNA]</scope>
    <source>
        <strain evidence="1">JCA_2017</strain>
    </source>
</reference>
<name>A0A371EZ84_MUCPR</name>
<evidence type="ECO:0000313" key="1">
    <source>
        <dbReference type="EMBL" id="RDX71348.1"/>
    </source>
</evidence>
<dbReference type="Proteomes" id="UP000257109">
    <property type="component" value="Unassembled WGS sequence"/>
</dbReference>
<evidence type="ECO:0008006" key="3">
    <source>
        <dbReference type="Google" id="ProtNLM"/>
    </source>
</evidence>
<dbReference type="AlphaFoldDB" id="A0A371EZ84"/>
<proteinExistence type="predicted"/>